<evidence type="ECO:0000256" key="4">
    <source>
        <dbReference type="ARBA" id="ARBA00022840"/>
    </source>
</evidence>
<dbReference type="Pfam" id="PF00005">
    <property type="entry name" value="ABC_tran"/>
    <property type="match status" value="1"/>
</dbReference>
<dbReference type="RefSeq" id="WP_173559926.1">
    <property type="nucleotide sequence ID" value="NZ_JAPIUZ010000004.1"/>
</dbReference>
<dbReference type="InterPro" id="IPR003439">
    <property type="entry name" value="ABC_transporter-like_ATP-bd"/>
</dbReference>
<dbReference type="PROSITE" id="PS50893">
    <property type="entry name" value="ABC_TRANSPORTER_2"/>
    <property type="match status" value="1"/>
</dbReference>
<feature type="domain" description="ABC transporter" evidence="8">
    <location>
        <begin position="343"/>
        <end position="561"/>
    </location>
</feature>
<feature type="transmembrane region" description="Helical" evidence="7">
    <location>
        <begin position="138"/>
        <end position="160"/>
    </location>
</feature>
<organism evidence="10 11">
    <name type="scientific">Acetobacter thailandicus</name>
    <dbReference type="NCBI Taxonomy" id="1502842"/>
    <lineage>
        <taxon>Bacteria</taxon>
        <taxon>Pseudomonadati</taxon>
        <taxon>Pseudomonadota</taxon>
        <taxon>Alphaproteobacteria</taxon>
        <taxon>Acetobacterales</taxon>
        <taxon>Acetobacteraceae</taxon>
        <taxon>Acetobacter</taxon>
    </lineage>
</organism>
<keyword evidence="11" id="KW-1185">Reference proteome</keyword>
<keyword evidence="3" id="KW-0547">Nucleotide-binding</keyword>
<dbReference type="InterPro" id="IPR003593">
    <property type="entry name" value="AAA+_ATPase"/>
</dbReference>
<dbReference type="Proteomes" id="UP001301152">
    <property type="component" value="Unassembled WGS sequence"/>
</dbReference>
<comment type="subcellular location">
    <subcellularLocation>
        <location evidence="1">Cell membrane</location>
        <topology evidence="1">Multi-pass membrane protein</topology>
    </subcellularLocation>
</comment>
<reference evidence="10 11" key="1">
    <citation type="submission" date="2022-11" db="EMBL/GenBank/DDBJ databases">
        <title>Genome sequencing of Acetobacter type strain.</title>
        <authorList>
            <person name="Heo J."/>
            <person name="Lee D."/>
            <person name="Han B.-H."/>
            <person name="Hong S.-B."/>
            <person name="Kwon S.-W."/>
        </authorList>
    </citation>
    <scope>NUCLEOTIDE SEQUENCE [LARGE SCALE GENOMIC DNA]</scope>
    <source>
        <strain evidence="10 11">KACC 21253</strain>
    </source>
</reference>
<dbReference type="SUPFAM" id="SSF52540">
    <property type="entry name" value="P-loop containing nucleoside triphosphate hydrolases"/>
    <property type="match status" value="1"/>
</dbReference>
<dbReference type="PROSITE" id="PS50929">
    <property type="entry name" value="ABC_TM1F"/>
    <property type="match status" value="1"/>
</dbReference>
<feature type="transmembrane region" description="Helical" evidence="7">
    <location>
        <begin position="166"/>
        <end position="187"/>
    </location>
</feature>
<feature type="transmembrane region" description="Helical" evidence="7">
    <location>
        <begin position="282"/>
        <end position="301"/>
    </location>
</feature>
<name>A0ABT3QG64_9PROT</name>
<dbReference type="Gene3D" id="3.40.50.300">
    <property type="entry name" value="P-loop containing nucleotide triphosphate hydrolases"/>
    <property type="match status" value="1"/>
</dbReference>
<evidence type="ECO:0000256" key="2">
    <source>
        <dbReference type="ARBA" id="ARBA00022692"/>
    </source>
</evidence>
<accession>A0ABT3QG64</accession>
<feature type="domain" description="ABC transmembrane type-1" evidence="9">
    <location>
        <begin position="31"/>
        <end position="276"/>
    </location>
</feature>
<gene>
    <name evidence="10" type="primary">cydC</name>
    <name evidence="10" type="ORF">OQ497_09795</name>
</gene>
<proteinExistence type="predicted"/>
<evidence type="ECO:0000256" key="1">
    <source>
        <dbReference type="ARBA" id="ARBA00004651"/>
    </source>
</evidence>
<dbReference type="InterPro" id="IPR027417">
    <property type="entry name" value="P-loop_NTPase"/>
</dbReference>
<dbReference type="NCBIfam" id="TIGR02868">
    <property type="entry name" value="CydC"/>
    <property type="match status" value="1"/>
</dbReference>
<evidence type="ECO:0000313" key="10">
    <source>
        <dbReference type="EMBL" id="MCX2564251.1"/>
    </source>
</evidence>
<dbReference type="PANTHER" id="PTHR24221:SF653">
    <property type="entry name" value="TRANSPORT ATP-BINDING PROTEIN CYDC"/>
    <property type="match status" value="1"/>
</dbReference>
<feature type="transmembrane region" description="Helical" evidence="7">
    <location>
        <begin position="100"/>
        <end position="118"/>
    </location>
</feature>
<keyword evidence="5 7" id="KW-1133">Transmembrane helix</keyword>
<dbReference type="PANTHER" id="PTHR24221">
    <property type="entry name" value="ATP-BINDING CASSETTE SUB-FAMILY B"/>
    <property type="match status" value="1"/>
</dbReference>
<dbReference type="InterPro" id="IPR036640">
    <property type="entry name" value="ABC1_TM_sf"/>
</dbReference>
<dbReference type="SUPFAM" id="SSF90123">
    <property type="entry name" value="ABC transporter transmembrane region"/>
    <property type="match status" value="1"/>
</dbReference>
<dbReference type="Pfam" id="PF00664">
    <property type="entry name" value="ABC_membrane"/>
    <property type="match status" value="1"/>
</dbReference>
<keyword evidence="6 7" id="KW-0472">Membrane</keyword>
<evidence type="ECO:0000256" key="5">
    <source>
        <dbReference type="ARBA" id="ARBA00022989"/>
    </source>
</evidence>
<dbReference type="SMART" id="SM00382">
    <property type="entry name" value="AAA"/>
    <property type="match status" value="1"/>
</dbReference>
<dbReference type="InterPro" id="IPR039421">
    <property type="entry name" value="Type_1_exporter"/>
</dbReference>
<comment type="caution">
    <text evidence="10">The sequence shown here is derived from an EMBL/GenBank/DDBJ whole genome shotgun (WGS) entry which is preliminary data.</text>
</comment>
<keyword evidence="2 7" id="KW-0812">Transmembrane</keyword>
<feature type="transmembrane region" description="Helical" evidence="7">
    <location>
        <begin position="56"/>
        <end position="80"/>
    </location>
</feature>
<evidence type="ECO:0000256" key="6">
    <source>
        <dbReference type="ARBA" id="ARBA00023136"/>
    </source>
</evidence>
<evidence type="ECO:0000259" key="9">
    <source>
        <dbReference type="PROSITE" id="PS50929"/>
    </source>
</evidence>
<feature type="transmembrane region" description="Helical" evidence="7">
    <location>
        <begin position="31"/>
        <end position="49"/>
    </location>
</feature>
<dbReference type="InterPro" id="IPR014223">
    <property type="entry name" value="ABC_CydC/D"/>
</dbReference>
<evidence type="ECO:0000256" key="7">
    <source>
        <dbReference type="SAM" id="Phobius"/>
    </source>
</evidence>
<sequence>MAKHKPHDVHLSPWQAIKYILNLWSDQAPRLIFGVFLALAALCCWLVLVQFSGLRLAGVVTGSIVVSTALLRMSGIGRILFRYAERLFAHDAMFRVLAQLRVWFFRSLADGAAAGLGFKRAGDMLSRLVSDIGTLDGLYLQIILPFFCACLTFSALILIICKQNFLLGSLISLLFFVAAFLIPYSIAKLGQKDAQKQASNLAALRVKVLDLTGGLREIRTFNAEQRIMADIKETDAVYLNGQFSLIRQASLASMSVFFCGQSAIFLILLALSGLVFFHIQPLPGVVCLFLTVAAFESISALTRAGLQAGAMGASAQRVVEIAVARPVQRPALPLVPAPVNPSVYINNLKFRWAEDRPYIFNKLNLTLSAGSYTVLLGPSGIGKSSLAALLLKAATPESGTLSLDDIPFSAIDTDSLRRQIAWLSQATHIFDDTIRANLLLGRPEATEDELWTALEEASVADVVHSLPEGLDTWLGEGGMKLSGGQGRRIALARTLLTKAPILILDEPTTGLDAQTEQSFLMTLNTLAANHTILLVTHRLTGVETPDQIWRLSKGQAVQEKN</sequence>
<evidence type="ECO:0000256" key="3">
    <source>
        <dbReference type="ARBA" id="ARBA00022741"/>
    </source>
</evidence>
<evidence type="ECO:0000259" key="8">
    <source>
        <dbReference type="PROSITE" id="PS50893"/>
    </source>
</evidence>
<keyword evidence="4" id="KW-0067">ATP-binding</keyword>
<dbReference type="InterPro" id="IPR011527">
    <property type="entry name" value="ABC1_TM_dom"/>
</dbReference>
<dbReference type="EMBL" id="JAPIUZ010000004">
    <property type="protein sequence ID" value="MCX2564251.1"/>
    <property type="molecule type" value="Genomic_DNA"/>
</dbReference>
<dbReference type="Gene3D" id="1.20.1560.10">
    <property type="entry name" value="ABC transporter type 1, transmembrane domain"/>
    <property type="match status" value="1"/>
</dbReference>
<evidence type="ECO:0000313" key="11">
    <source>
        <dbReference type="Proteomes" id="UP001301152"/>
    </source>
</evidence>
<feature type="transmembrane region" description="Helical" evidence="7">
    <location>
        <begin position="251"/>
        <end position="276"/>
    </location>
</feature>
<protein>
    <submittedName>
        <fullName evidence="10">Thiol reductant ABC exporter subunit CydC</fullName>
    </submittedName>
</protein>